<dbReference type="Pfam" id="PF04576">
    <property type="entry name" value="Zein-binding"/>
    <property type="match status" value="1"/>
</dbReference>
<sequence length="792" mass="88640">MAAEVLSMKNRKSAGFMTLLSSAACEWFLIFLLFVDAGFSYFLTKFAQYCELKTPCPLCSRLNLVSGKKKPGNYWSSLCRNHREEMSSFVPCSIHNNLADLNGMCEECFMPIIMQQKSNSDSYRLLVGKMWIDVERSILQNLMLNKNIRFGSLGRRMCSCCNKIWRAKSNAERLLGFSPVSLGASKANLKPPLPRVPGRSRFSRRDSLKRLRERFSGPLVHQSALGNSVDTLSHVGYTKLKISSDTESEVLFSEDDEEGNVTCHCKHESTPDYTVQSSLKDPPTTQEEKVKLSVLDLPNLLDLSDDKDFSSLSVDTFIEHGLRELNWAEAYNEANTFLAQELTSSDNSSQPLGVGKGCIDVPGETCNKPSFPKKQLNEEGSSEKGNASMVKHIEAVPGTSPEAAHSIESNKKNMTDASTHMMENRELSSLQPVEPVNAFDSTNNEEGIKSLPQDSTSEAGLSSNDESPRAHNENAEFRKPEDSCYQSSETSQQEYLEVTGDDDIEGKGMLDRLKQQVEQDNIYMNSLYKELEEERNAAAVAANEAMAMITRLQEEKASLHMEALQYLRMMEEQAEYDVEALERANDVIAEKEKELQDLEAELEFYRNNFGDESLGVNKENNPSTSSDSRSLTKKPNGTSNPAVGGSASKFVDEKLYVLQCLKKLEKKIHQARNGENMENEVGNFPRIGETSISQENEVNGSCEQKNVYPSNGNPDRDKENDFVSGKRGKPLENGAFDFGKEIAELHQRLDALETDRDFLKHISGLLQNGKDGSNLIQEIAHQLQELRKVESR</sequence>
<keyword evidence="4 7" id="KW-0472">Membrane</keyword>
<feature type="compositionally biased region" description="Polar residues" evidence="6">
    <location>
        <begin position="452"/>
        <end position="465"/>
    </location>
</feature>
<organism evidence="9 10">
    <name type="scientific">Dorcoceras hygrometricum</name>
    <dbReference type="NCBI Taxonomy" id="472368"/>
    <lineage>
        <taxon>Eukaryota</taxon>
        <taxon>Viridiplantae</taxon>
        <taxon>Streptophyta</taxon>
        <taxon>Embryophyta</taxon>
        <taxon>Tracheophyta</taxon>
        <taxon>Spermatophyta</taxon>
        <taxon>Magnoliopsida</taxon>
        <taxon>eudicotyledons</taxon>
        <taxon>Gunneridae</taxon>
        <taxon>Pentapetalae</taxon>
        <taxon>asterids</taxon>
        <taxon>lamiids</taxon>
        <taxon>Lamiales</taxon>
        <taxon>Gesneriaceae</taxon>
        <taxon>Didymocarpoideae</taxon>
        <taxon>Trichosporeae</taxon>
        <taxon>Loxocarpinae</taxon>
        <taxon>Dorcoceras</taxon>
    </lineage>
</organism>
<dbReference type="OrthoDB" id="1047602at2759"/>
<evidence type="ECO:0000256" key="7">
    <source>
        <dbReference type="SAM" id="Phobius"/>
    </source>
</evidence>
<dbReference type="GO" id="GO:0016020">
    <property type="term" value="C:membrane"/>
    <property type="evidence" value="ECO:0007669"/>
    <property type="project" value="UniProtKB-SubCell"/>
</dbReference>
<dbReference type="InterPro" id="IPR039306">
    <property type="entry name" value="MYOB"/>
</dbReference>
<evidence type="ECO:0000313" key="10">
    <source>
        <dbReference type="Proteomes" id="UP000250235"/>
    </source>
</evidence>
<dbReference type="GO" id="GO:0080115">
    <property type="term" value="F:myosin XI tail binding"/>
    <property type="evidence" value="ECO:0007669"/>
    <property type="project" value="UniProtKB-ARBA"/>
</dbReference>
<feature type="transmembrane region" description="Helical" evidence="7">
    <location>
        <begin position="16"/>
        <end position="43"/>
    </location>
</feature>
<feature type="domain" description="GTD-binding" evidence="8">
    <location>
        <begin position="508"/>
        <end position="606"/>
    </location>
</feature>
<feature type="region of interest" description="Disordered" evidence="6">
    <location>
        <begin position="697"/>
        <end position="730"/>
    </location>
</feature>
<feature type="compositionally biased region" description="Polar residues" evidence="6">
    <location>
        <begin position="618"/>
        <end position="641"/>
    </location>
</feature>
<evidence type="ECO:0000313" key="9">
    <source>
        <dbReference type="EMBL" id="KZV22509.1"/>
    </source>
</evidence>
<feature type="compositionally biased region" description="Basic and acidic residues" evidence="6">
    <location>
        <begin position="466"/>
        <end position="482"/>
    </location>
</feature>
<keyword evidence="2 7" id="KW-0812">Transmembrane</keyword>
<dbReference type="AlphaFoldDB" id="A0A2Z7ASV7"/>
<evidence type="ECO:0000256" key="3">
    <source>
        <dbReference type="ARBA" id="ARBA00022989"/>
    </source>
</evidence>
<evidence type="ECO:0000256" key="1">
    <source>
        <dbReference type="ARBA" id="ARBA00004167"/>
    </source>
</evidence>
<keyword evidence="5" id="KW-0175">Coiled coil</keyword>
<feature type="region of interest" description="Disordered" evidence="6">
    <location>
        <begin position="611"/>
        <end position="645"/>
    </location>
</feature>
<evidence type="ECO:0000259" key="8">
    <source>
        <dbReference type="PROSITE" id="PS51775"/>
    </source>
</evidence>
<protein>
    <recommendedName>
        <fullName evidence="8">GTD-binding domain-containing protein</fullName>
    </recommendedName>
</protein>
<dbReference type="PROSITE" id="PS51775">
    <property type="entry name" value="GTD_BINDING"/>
    <property type="match status" value="1"/>
</dbReference>
<feature type="compositionally biased region" description="Polar residues" evidence="6">
    <location>
        <begin position="697"/>
        <end position="713"/>
    </location>
</feature>
<evidence type="ECO:0000256" key="6">
    <source>
        <dbReference type="SAM" id="MobiDB-lite"/>
    </source>
</evidence>
<evidence type="ECO:0000256" key="5">
    <source>
        <dbReference type="SAM" id="Coils"/>
    </source>
</evidence>
<dbReference type="EMBL" id="KV014362">
    <property type="protein sequence ID" value="KZV22509.1"/>
    <property type="molecule type" value="Genomic_DNA"/>
</dbReference>
<reference evidence="9 10" key="1">
    <citation type="journal article" date="2015" name="Proc. Natl. Acad. Sci. U.S.A.">
        <title>The resurrection genome of Boea hygrometrica: A blueprint for survival of dehydration.</title>
        <authorList>
            <person name="Xiao L."/>
            <person name="Yang G."/>
            <person name="Zhang L."/>
            <person name="Yang X."/>
            <person name="Zhao S."/>
            <person name="Ji Z."/>
            <person name="Zhou Q."/>
            <person name="Hu M."/>
            <person name="Wang Y."/>
            <person name="Chen M."/>
            <person name="Xu Y."/>
            <person name="Jin H."/>
            <person name="Xiao X."/>
            <person name="Hu G."/>
            <person name="Bao F."/>
            <person name="Hu Y."/>
            <person name="Wan P."/>
            <person name="Li L."/>
            <person name="Deng X."/>
            <person name="Kuang T."/>
            <person name="Xiang C."/>
            <person name="Zhu J.K."/>
            <person name="Oliver M.J."/>
            <person name="He Y."/>
        </authorList>
    </citation>
    <scope>NUCLEOTIDE SEQUENCE [LARGE SCALE GENOMIC DNA]</scope>
    <source>
        <strain evidence="10">cv. XS01</strain>
    </source>
</reference>
<proteinExistence type="predicted"/>
<dbReference type="PANTHER" id="PTHR31448">
    <property type="entry name" value="MYOSIN-BINDING PROTEIN 2"/>
    <property type="match status" value="1"/>
</dbReference>
<feature type="region of interest" description="Disordered" evidence="6">
    <location>
        <begin position="366"/>
        <end position="387"/>
    </location>
</feature>
<evidence type="ECO:0000256" key="4">
    <source>
        <dbReference type="ARBA" id="ARBA00023136"/>
    </source>
</evidence>
<dbReference type="PANTHER" id="PTHR31448:SF55">
    <property type="entry name" value="MYOSIN-BINDING PROTEIN 3-LIKE ISOFORM X1"/>
    <property type="match status" value="1"/>
</dbReference>
<keyword evidence="3 7" id="KW-1133">Transmembrane helix</keyword>
<evidence type="ECO:0000256" key="2">
    <source>
        <dbReference type="ARBA" id="ARBA00022692"/>
    </source>
</evidence>
<gene>
    <name evidence="9" type="ORF">F511_09031</name>
</gene>
<keyword evidence="10" id="KW-1185">Reference proteome</keyword>
<dbReference type="InterPro" id="IPR007656">
    <property type="entry name" value="GTD-bd"/>
</dbReference>
<comment type="subcellular location">
    <subcellularLocation>
        <location evidence="1">Membrane</location>
        <topology evidence="1">Single-pass membrane protein</topology>
    </subcellularLocation>
</comment>
<feature type="compositionally biased region" description="Polar residues" evidence="6">
    <location>
        <begin position="484"/>
        <end position="494"/>
    </location>
</feature>
<accession>A0A2Z7ASV7</accession>
<feature type="coiled-coil region" evidence="5">
    <location>
        <begin position="514"/>
        <end position="608"/>
    </location>
</feature>
<dbReference type="Proteomes" id="UP000250235">
    <property type="component" value="Unassembled WGS sequence"/>
</dbReference>
<feature type="region of interest" description="Disordered" evidence="6">
    <location>
        <begin position="425"/>
        <end position="494"/>
    </location>
</feature>
<name>A0A2Z7ASV7_9LAMI</name>